<evidence type="ECO:0000256" key="13">
    <source>
        <dbReference type="ARBA" id="ARBA00023157"/>
    </source>
</evidence>
<keyword evidence="9" id="KW-0067">ATP-binding</keyword>
<evidence type="ECO:0000256" key="6">
    <source>
        <dbReference type="ARBA" id="ARBA00022729"/>
    </source>
</evidence>
<feature type="transmembrane region" description="Helical" evidence="17">
    <location>
        <begin position="137"/>
        <end position="153"/>
    </location>
</feature>
<sequence length="154" mass="16354">MMTTAQYDTNKFVWGDAGGISSNNAENIGRNVVNSGVNQTFGSMTGTSQDGKTGVTDAGSGSEGSGGGGAGYRGGLAQQYAPGTGGSSYISGHPDCKIEPQFTFTNIALKNGTQTKYDGDGYVIISRVYYDNSFCKYFYFAFEFNTLLLLILFE</sequence>
<dbReference type="InParanoid" id="A2FZ91"/>
<keyword evidence="4" id="KW-0808">Transferase</keyword>
<dbReference type="GO" id="GO:0005886">
    <property type="term" value="C:plasma membrane"/>
    <property type="evidence" value="ECO:0007669"/>
    <property type="project" value="UniProtKB-SubCell"/>
</dbReference>
<keyword evidence="7" id="KW-0547">Nucleotide-binding</keyword>
<reference evidence="19" key="2">
    <citation type="journal article" date="2007" name="Science">
        <title>Draft genome sequence of the sexually transmitted pathogen Trichomonas vaginalis.</title>
        <authorList>
            <person name="Carlton J.M."/>
            <person name="Hirt R.P."/>
            <person name="Silva J.C."/>
            <person name="Delcher A.L."/>
            <person name="Schatz M."/>
            <person name="Zhao Q."/>
            <person name="Wortman J.R."/>
            <person name="Bidwell S.L."/>
            <person name="Alsmark U.C.M."/>
            <person name="Besteiro S."/>
            <person name="Sicheritz-Ponten T."/>
            <person name="Noel C.J."/>
            <person name="Dacks J.B."/>
            <person name="Foster P.G."/>
            <person name="Simillion C."/>
            <person name="Van de Peer Y."/>
            <person name="Miranda-Saavedra D."/>
            <person name="Barton G.J."/>
            <person name="Westrop G.D."/>
            <person name="Mueller S."/>
            <person name="Dessi D."/>
            <person name="Fiori P.L."/>
            <person name="Ren Q."/>
            <person name="Paulsen I."/>
            <person name="Zhang H."/>
            <person name="Bastida-Corcuera F.D."/>
            <person name="Simoes-Barbosa A."/>
            <person name="Brown M.T."/>
            <person name="Hayes R.D."/>
            <person name="Mukherjee M."/>
            <person name="Okumura C.Y."/>
            <person name="Schneider R."/>
            <person name="Smith A.J."/>
            <person name="Vanacova S."/>
            <person name="Villalvazo M."/>
            <person name="Haas B.J."/>
            <person name="Pertea M."/>
            <person name="Feldblyum T.V."/>
            <person name="Utterback T.R."/>
            <person name="Shu C.L."/>
            <person name="Osoegawa K."/>
            <person name="de Jong P.J."/>
            <person name="Hrdy I."/>
            <person name="Horvathova L."/>
            <person name="Zubacova Z."/>
            <person name="Dolezal P."/>
            <person name="Malik S.B."/>
            <person name="Logsdon J.M. Jr."/>
            <person name="Henze K."/>
            <person name="Gupta A."/>
            <person name="Wang C.C."/>
            <person name="Dunne R.L."/>
            <person name="Upcroft J.A."/>
            <person name="Upcroft P."/>
            <person name="White O."/>
            <person name="Salzberg S.L."/>
            <person name="Tang P."/>
            <person name="Chiu C.-H."/>
            <person name="Lee Y.-S."/>
            <person name="Embley T.M."/>
            <person name="Coombs G.H."/>
            <person name="Mottram J.C."/>
            <person name="Tachezy J."/>
            <person name="Fraser-Liggett C.M."/>
            <person name="Johnson P.J."/>
        </authorList>
    </citation>
    <scope>NUCLEOTIDE SEQUENCE [LARGE SCALE GENOMIC DNA]</scope>
    <source>
        <strain evidence="19">G3</strain>
    </source>
</reference>
<evidence type="ECO:0000259" key="18">
    <source>
        <dbReference type="Pfam" id="PF12810"/>
    </source>
</evidence>
<evidence type="ECO:0000256" key="14">
    <source>
        <dbReference type="ARBA" id="ARBA00023170"/>
    </source>
</evidence>
<keyword evidence="13" id="KW-1015">Disulfide bond</keyword>
<keyword evidence="12" id="KW-0829">Tyrosine-protein kinase</keyword>
<keyword evidence="5 17" id="KW-0812">Transmembrane</keyword>
<dbReference type="VEuPathDB" id="TrichDB:TVAG_438920"/>
<dbReference type="GO" id="GO:0004714">
    <property type="term" value="F:transmembrane receptor protein tyrosine kinase activity"/>
    <property type="evidence" value="ECO:0007669"/>
    <property type="project" value="UniProtKB-EC"/>
</dbReference>
<dbReference type="Proteomes" id="UP000001542">
    <property type="component" value="Unassembled WGS sequence"/>
</dbReference>
<dbReference type="VEuPathDB" id="TrichDB:TVAGG3_1040650"/>
<evidence type="ECO:0000256" key="1">
    <source>
        <dbReference type="ARBA" id="ARBA00004251"/>
    </source>
</evidence>
<evidence type="ECO:0000313" key="19">
    <source>
        <dbReference type="EMBL" id="EAX89780.1"/>
    </source>
</evidence>
<evidence type="ECO:0000313" key="20">
    <source>
        <dbReference type="Proteomes" id="UP000001542"/>
    </source>
</evidence>
<keyword evidence="14" id="KW-0675">Receptor</keyword>
<comment type="subcellular location">
    <subcellularLocation>
        <location evidence="1">Cell membrane</location>
        <topology evidence="1">Single-pass type I membrane protein</topology>
    </subcellularLocation>
</comment>
<evidence type="ECO:0000256" key="10">
    <source>
        <dbReference type="ARBA" id="ARBA00022989"/>
    </source>
</evidence>
<evidence type="ECO:0000256" key="17">
    <source>
        <dbReference type="SAM" id="Phobius"/>
    </source>
</evidence>
<keyword evidence="11 17" id="KW-0472">Membrane</keyword>
<proteinExistence type="predicted"/>
<keyword evidence="3" id="KW-1003">Cell membrane</keyword>
<reference evidence="19" key="1">
    <citation type="submission" date="2006-10" db="EMBL/GenBank/DDBJ databases">
        <authorList>
            <person name="Amadeo P."/>
            <person name="Zhao Q."/>
            <person name="Wortman J."/>
            <person name="Fraser-Liggett C."/>
            <person name="Carlton J."/>
        </authorList>
    </citation>
    <scope>NUCLEOTIDE SEQUENCE</scope>
    <source>
        <strain evidence="19">G3</strain>
    </source>
</reference>
<keyword evidence="10 17" id="KW-1133">Transmembrane helix</keyword>
<evidence type="ECO:0000256" key="4">
    <source>
        <dbReference type="ARBA" id="ARBA00022679"/>
    </source>
</evidence>
<evidence type="ECO:0000256" key="5">
    <source>
        <dbReference type="ARBA" id="ARBA00022692"/>
    </source>
</evidence>
<keyword evidence="8" id="KW-0418">Kinase</keyword>
<evidence type="ECO:0000256" key="9">
    <source>
        <dbReference type="ARBA" id="ARBA00022840"/>
    </source>
</evidence>
<evidence type="ECO:0000256" key="7">
    <source>
        <dbReference type="ARBA" id="ARBA00022741"/>
    </source>
</evidence>
<evidence type="ECO:0000256" key="3">
    <source>
        <dbReference type="ARBA" id="ARBA00022475"/>
    </source>
</evidence>
<dbReference type="EMBL" id="DS114167">
    <property type="protein sequence ID" value="EAX89780.1"/>
    <property type="molecule type" value="Genomic_DNA"/>
</dbReference>
<evidence type="ECO:0000256" key="11">
    <source>
        <dbReference type="ARBA" id="ARBA00023136"/>
    </source>
</evidence>
<evidence type="ECO:0000256" key="15">
    <source>
        <dbReference type="ARBA" id="ARBA00023180"/>
    </source>
</evidence>
<feature type="domain" description="ALK/LTK-like glycine-rich" evidence="18">
    <location>
        <begin position="12"/>
        <end position="126"/>
    </location>
</feature>
<name>A2FZ91_TRIV3</name>
<evidence type="ECO:0000256" key="8">
    <source>
        <dbReference type="ARBA" id="ARBA00022777"/>
    </source>
</evidence>
<dbReference type="KEGG" id="tva:4747449"/>
<protein>
    <recommendedName>
        <fullName evidence="2">receptor protein-tyrosine kinase</fullName>
        <ecNumber evidence="2">2.7.10.1</ecNumber>
    </recommendedName>
</protein>
<evidence type="ECO:0000256" key="2">
    <source>
        <dbReference type="ARBA" id="ARBA00011902"/>
    </source>
</evidence>
<dbReference type="RefSeq" id="XP_001302710.1">
    <property type="nucleotide sequence ID" value="XM_001302709.1"/>
</dbReference>
<keyword evidence="15" id="KW-0325">Glycoprotein</keyword>
<feature type="compositionally biased region" description="Polar residues" evidence="16">
    <location>
        <begin position="39"/>
        <end position="51"/>
    </location>
</feature>
<organism evidence="19 20">
    <name type="scientific">Trichomonas vaginalis (strain ATCC PRA-98 / G3)</name>
    <dbReference type="NCBI Taxonomy" id="412133"/>
    <lineage>
        <taxon>Eukaryota</taxon>
        <taxon>Metamonada</taxon>
        <taxon>Parabasalia</taxon>
        <taxon>Trichomonadida</taxon>
        <taxon>Trichomonadidae</taxon>
        <taxon>Trichomonas</taxon>
    </lineage>
</organism>
<dbReference type="GO" id="GO:0005524">
    <property type="term" value="F:ATP binding"/>
    <property type="evidence" value="ECO:0007669"/>
    <property type="project" value="UniProtKB-KW"/>
</dbReference>
<dbReference type="Pfam" id="PF12810">
    <property type="entry name" value="ALK_LTK_GRD"/>
    <property type="match status" value="1"/>
</dbReference>
<dbReference type="EC" id="2.7.10.1" evidence="2"/>
<dbReference type="InterPro" id="IPR055163">
    <property type="entry name" value="ALK/LTK-like_GRD"/>
</dbReference>
<evidence type="ECO:0000256" key="16">
    <source>
        <dbReference type="SAM" id="MobiDB-lite"/>
    </source>
</evidence>
<dbReference type="AlphaFoldDB" id="A2FZ91"/>
<keyword evidence="20" id="KW-1185">Reference proteome</keyword>
<evidence type="ECO:0000256" key="12">
    <source>
        <dbReference type="ARBA" id="ARBA00023137"/>
    </source>
</evidence>
<keyword evidence="6" id="KW-0732">Signal</keyword>
<accession>A2FZ91</accession>
<gene>
    <name evidence="19" type="ORF">TVAG_438920</name>
</gene>
<feature type="region of interest" description="Disordered" evidence="16">
    <location>
        <begin position="39"/>
        <end position="67"/>
    </location>
</feature>